<dbReference type="Proteomes" id="UP001174936">
    <property type="component" value="Unassembled WGS sequence"/>
</dbReference>
<evidence type="ECO:0000256" key="1">
    <source>
        <dbReference type="SAM" id="MobiDB-lite"/>
    </source>
</evidence>
<keyword evidence="3" id="KW-1185">Reference proteome</keyword>
<feature type="compositionally biased region" description="Low complexity" evidence="1">
    <location>
        <begin position="25"/>
        <end position="35"/>
    </location>
</feature>
<feature type="region of interest" description="Disordered" evidence="1">
    <location>
        <begin position="1"/>
        <end position="65"/>
    </location>
</feature>
<dbReference type="PANTHER" id="PTHR39697">
    <property type="entry name" value="RICIN B LECTIN DOMAIN-CONTAINING PROTEIN-RELATED"/>
    <property type="match status" value="1"/>
</dbReference>
<name>A0AA39Y061_9PEZI</name>
<proteinExistence type="predicted"/>
<evidence type="ECO:0000313" key="2">
    <source>
        <dbReference type="EMBL" id="KAK0643544.1"/>
    </source>
</evidence>
<dbReference type="AlphaFoldDB" id="A0AA39Y061"/>
<comment type="caution">
    <text evidence="2">The sequence shown here is derived from an EMBL/GenBank/DDBJ whole genome shotgun (WGS) entry which is preliminary data.</text>
</comment>
<organism evidence="2 3">
    <name type="scientific">Cercophora newfieldiana</name>
    <dbReference type="NCBI Taxonomy" id="92897"/>
    <lineage>
        <taxon>Eukaryota</taxon>
        <taxon>Fungi</taxon>
        <taxon>Dikarya</taxon>
        <taxon>Ascomycota</taxon>
        <taxon>Pezizomycotina</taxon>
        <taxon>Sordariomycetes</taxon>
        <taxon>Sordariomycetidae</taxon>
        <taxon>Sordariales</taxon>
        <taxon>Lasiosphaeriaceae</taxon>
        <taxon>Cercophora</taxon>
    </lineage>
</organism>
<feature type="compositionally biased region" description="Low complexity" evidence="1">
    <location>
        <begin position="48"/>
        <end position="60"/>
    </location>
</feature>
<feature type="compositionally biased region" description="Pro residues" evidence="1">
    <location>
        <begin position="36"/>
        <end position="47"/>
    </location>
</feature>
<sequence length="203" mass="22145">MDPNDPNDDYDPDSVSSAYSSAICTPTTSTTTFTLPPSPPPTIPPSLSPSLPFPTTISPSRITRDAPPWPSTTHAYILLHLPSQRPLTLHNGKPILSPLSDSSPPPGCPTWIISEEDGWLGLRNAASGKQLGRNWPGEVVAEADHHKWWEFLCARRHPEGGYVLLIVNCVAHAMEKIGVADDGRSLALRKGEPARWEFIKVES</sequence>
<feature type="compositionally biased region" description="Acidic residues" evidence="1">
    <location>
        <begin position="1"/>
        <end position="12"/>
    </location>
</feature>
<protein>
    <submittedName>
        <fullName evidence="2">Uncharacterized protein</fullName>
    </submittedName>
</protein>
<dbReference type="PANTHER" id="PTHR39697:SF1">
    <property type="entry name" value="RICIN B LECTIN DOMAIN-CONTAINING PROTEIN"/>
    <property type="match status" value="1"/>
</dbReference>
<gene>
    <name evidence="2" type="ORF">B0T16DRAFT_459680</name>
</gene>
<evidence type="ECO:0000313" key="3">
    <source>
        <dbReference type="Proteomes" id="UP001174936"/>
    </source>
</evidence>
<dbReference type="EMBL" id="JAULSV010000005">
    <property type="protein sequence ID" value="KAK0643544.1"/>
    <property type="molecule type" value="Genomic_DNA"/>
</dbReference>
<feature type="compositionally biased region" description="Polar residues" evidence="1">
    <location>
        <begin position="14"/>
        <end position="24"/>
    </location>
</feature>
<accession>A0AA39Y061</accession>
<reference evidence="2" key="1">
    <citation type="submission" date="2023-06" db="EMBL/GenBank/DDBJ databases">
        <title>Genome-scale phylogeny and comparative genomics of the fungal order Sordariales.</title>
        <authorList>
            <consortium name="Lawrence Berkeley National Laboratory"/>
            <person name="Hensen N."/>
            <person name="Bonometti L."/>
            <person name="Westerberg I."/>
            <person name="Brannstrom I.O."/>
            <person name="Guillou S."/>
            <person name="Cros-Aarteil S."/>
            <person name="Calhoun S."/>
            <person name="Haridas S."/>
            <person name="Kuo A."/>
            <person name="Mondo S."/>
            <person name="Pangilinan J."/>
            <person name="Riley R."/>
            <person name="Labutti K."/>
            <person name="Andreopoulos B."/>
            <person name="Lipzen A."/>
            <person name="Chen C."/>
            <person name="Yanf M."/>
            <person name="Daum C."/>
            <person name="Ng V."/>
            <person name="Clum A."/>
            <person name="Steindorff A."/>
            <person name="Ohm R."/>
            <person name="Martin F."/>
            <person name="Silar P."/>
            <person name="Natvig D."/>
            <person name="Lalanne C."/>
            <person name="Gautier V."/>
            <person name="Ament-Velasquez S.L."/>
            <person name="Kruys A."/>
            <person name="Hutchinson M.I."/>
            <person name="Powell A.J."/>
            <person name="Barry K."/>
            <person name="Miller A.N."/>
            <person name="Grigoriev I.V."/>
            <person name="Debuchy R."/>
            <person name="Gladieux P."/>
            <person name="Thoren M.H."/>
            <person name="Johannesson H."/>
        </authorList>
    </citation>
    <scope>NUCLEOTIDE SEQUENCE</scope>
    <source>
        <strain evidence="2">SMH2532-1</strain>
    </source>
</reference>